<dbReference type="RefSeq" id="WP_182559938.1">
    <property type="nucleotide sequence ID" value="NZ_JACGWT010000003.1"/>
</dbReference>
<name>A0A7W3ISC8_9ACTN</name>
<evidence type="ECO:0000256" key="2">
    <source>
        <dbReference type="ARBA" id="ARBA00022679"/>
    </source>
</evidence>
<dbReference type="GO" id="GO:0016758">
    <property type="term" value="F:hexosyltransferase activity"/>
    <property type="evidence" value="ECO:0007669"/>
    <property type="project" value="TreeGrafter"/>
</dbReference>
<keyword evidence="2 6" id="KW-0808">Transferase</keyword>
<dbReference type="SUPFAM" id="SSF53756">
    <property type="entry name" value="UDP-Glycosyltransferase/glycogen phosphorylase"/>
    <property type="match status" value="1"/>
</dbReference>
<evidence type="ECO:0000256" key="3">
    <source>
        <dbReference type="SAM" id="MobiDB-lite"/>
    </source>
</evidence>
<dbReference type="EC" id="2.4.1.-" evidence="6"/>
<dbReference type="Pfam" id="PF00534">
    <property type="entry name" value="Glycos_transf_1"/>
    <property type="match status" value="1"/>
</dbReference>
<evidence type="ECO:0000256" key="1">
    <source>
        <dbReference type="ARBA" id="ARBA00022676"/>
    </source>
</evidence>
<dbReference type="Pfam" id="PF13439">
    <property type="entry name" value="Glyco_transf_4"/>
    <property type="match status" value="1"/>
</dbReference>
<organism evidence="6 7">
    <name type="scientific">Microlunatus kandeliicorticis</name>
    <dbReference type="NCBI Taxonomy" id="1759536"/>
    <lineage>
        <taxon>Bacteria</taxon>
        <taxon>Bacillati</taxon>
        <taxon>Actinomycetota</taxon>
        <taxon>Actinomycetes</taxon>
        <taxon>Propionibacteriales</taxon>
        <taxon>Propionibacteriaceae</taxon>
        <taxon>Microlunatus</taxon>
    </lineage>
</organism>
<feature type="domain" description="Glycosyltransferase subfamily 4-like N-terminal" evidence="5">
    <location>
        <begin position="25"/>
        <end position="189"/>
    </location>
</feature>
<evidence type="ECO:0000259" key="4">
    <source>
        <dbReference type="Pfam" id="PF00534"/>
    </source>
</evidence>
<dbReference type="Proteomes" id="UP000523079">
    <property type="component" value="Unassembled WGS sequence"/>
</dbReference>
<proteinExistence type="predicted"/>
<feature type="region of interest" description="Disordered" evidence="3">
    <location>
        <begin position="385"/>
        <end position="409"/>
    </location>
</feature>
<dbReference type="InterPro" id="IPR050194">
    <property type="entry name" value="Glycosyltransferase_grp1"/>
</dbReference>
<reference evidence="6 7" key="1">
    <citation type="submission" date="2020-07" db="EMBL/GenBank/DDBJ databases">
        <title>Sequencing the genomes of 1000 actinobacteria strains.</title>
        <authorList>
            <person name="Klenk H.-P."/>
        </authorList>
    </citation>
    <scope>NUCLEOTIDE SEQUENCE [LARGE SCALE GENOMIC DNA]</scope>
    <source>
        <strain evidence="6 7">DSM 100723</strain>
    </source>
</reference>
<keyword evidence="1 6" id="KW-0328">Glycosyltransferase</keyword>
<dbReference type="PANTHER" id="PTHR45947">
    <property type="entry name" value="SULFOQUINOVOSYL TRANSFERASE SQD2"/>
    <property type="match status" value="1"/>
</dbReference>
<dbReference type="InterPro" id="IPR001296">
    <property type="entry name" value="Glyco_trans_1"/>
</dbReference>
<evidence type="ECO:0000313" key="6">
    <source>
        <dbReference type="EMBL" id="MBA8794344.1"/>
    </source>
</evidence>
<evidence type="ECO:0000259" key="5">
    <source>
        <dbReference type="Pfam" id="PF13439"/>
    </source>
</evidence>
<evidence type="ECO:0000313" key="7">
    <source>
        <dbReference type="Proteomes" id="UP000523079"/>
    </source>
</evidence>
<dbReference type="PANTHER" id="PTHR45947:SF3">
    <property type="entry name" value="SULFOQUINOVOSYL TRANSFERASE SQD2"/>
    <property type="match status" value="1"/>
</dbReference>
<comment type="caution">
    <text evidence="6">The sequence shown here is derived from an EMBL/GenBank/DDBJ whole genome shotgun (WGS) entry which is preliminary data.</text>
</comment>
<keyword evidence="7" id="KW-1185">Reference proteome</keyword>
<feature type="domain" description="Glycosyl transferase family 1" evidence="4">
    <location>
        <begin position="200"/>
        <end position="363"/>
    </location>
</feature>
<sequence length="409" mass="42315">MTPAAETTPSAVTTLVVTNDFPPRVGGIESFVRDVCTLLDDDVVVLTSMNRPGRTDRVTGADAEHDRTLPFPVVRLPGPLLPTGAVGDRAVALLQRYGCRRVLFGAAAPLSLLGPRLRAAGADRVVALSHGHETWWARVPVARTLLRRMVAGLDALGTISDWSAARIAAALPDADRARLVRIPPPVDTTVFRPADVRPGDGPARVVAAGRMVRQKGFDALLEAWALLPAGRPAELVLVGDGPARERLTRQAARTGGAGPVRFAGLLDRESLAGLMRSATLFCLPVRTVRAGLTAEGLGLVFAEASASGLPVLVGHSGGAPETVRPGVTGELVDAADPAGIAAWIGELLADPERARAMGAAGRRYAVDRFGAETVRTVLRGVLDLPAGADGTGPDAGDAPGRPGAVGPAS</sequence>
<dbReference type="EMBL" id="JACGWT010000003">
    <property type="protein sequence ID" value="MBA8794344.1"/>
    <property type="molecule type" value="Genomic_DNA"/>
</dbReference>
<dbReference type="CDD" id="cd03801">
    <property type="entry name" value="GT4_PimA-like"/>
    <property type="match status" value="1"/>
</dbReference>
<gene>
    <name evidence="6" type="ORF">FHX74_001963</name>
</gene>
<protein>
    <submittedName>
        <fullName evidence="6">Phosphatidylinositol alpha-1,6-mannosyltransferase</fullName>
        <ecNumber evidence="6">2.4.1.-</ecNumber>
    </submittedName>
</protein>
<dbReference type="InterPro" id="IPR028098">
    <property type="entry name" value="Glyco_trans_4-like_N"/>
</dbReference>
<accession>A0A7W3ISC8</accession>
<dbReference type="AlphaFoldDB" id="A0A7W3ISC8"/>
<dbReference type="Gene3D" id="3.40.50.2000">
    <property type="entry name" value="Glycogen Phosphorylase B"/>
    <property type="match status" value="2"/>
</dbReference>